<evidence type="ECO:0000313" key="2">
    <source>
        <dbReference type="Proteomes" id="UP000604066"/>
    </source>
</evidence>
<keyword evidence="2" id="KW-1185">Reference proteome</keyword>
<protein>
    <submittedName>
        <fullName evidence="1">Uncharacterized protein</fullName>
    </submittedName>
</protein>
<organism evidence="1 2">
    <name type="scientific">Carboxydothermus ferrireducens DSM 11255</name>
    <dbReference type="NCBI Taxonomy" id="1119529"/>
    <lineage>
        <taxon>Bacteria</taxon>
        <taxon>Bacillati</taxon>
        <taxon>Bacillota</taxon>
        <taxon>Clostridia</taxon>
        <taxon>Thermoanaerobacterales</taxon>
        <taxon>Thermoanaerobacteraceae</taxon>
        <taxon>Carboxydothermus</taxon>
    </lineage>
</organism>
<reference evidence="1 2" key="1">
    <citation type="submission" date="2020-07" db="EMBL/GenBank/DDBJ databases">
        <title>Genomic Encyclopedia of Type Strains, Phase III (KMG-III): the genomes of soil and plant-associated and newly described type strains.</title>
        <authorList>
            <person name="Whitman W."/>
        </authorList>
    </citation>
    <scope>NUCLEOTIDE SEQUENCE [LARGE SCALE GENOMIC DNA]</scope>
    <source>
        <strain evidence="1 2">DSM 11255</strain>
    </source>
</reference>
<accession>A0ABX2RB28</accession>
<proteinExistence type="predicted"/>
<sequence>MNYPRCFLGQFPDSNKILLFLKANHLWYIFYPDSTKLPKPLLILPEEIRILDSLDFLIESYLKIFGQPVYFYLTPESRRLWPYLLKGYREISLFFYYKPIRKTVPYIALGELSGLKLLTQNSPKPYAYFTIDF</sequence>
<comment type="caution">
    <text evidence="1">The sequence shown here is derived from an EMBL/GenBank/DDBJ whole genome shotgun (WGS) entry which is preliminary data.</text>
</comment>
<dbReference type="RefSeq" id="WP_028051702.1">
    <property type="nucleotide sequence ID" value="NZ_ATYG01000004.1"/>
</dbReference>
<evidence type="ECO:0000313" key="1">
    <source>
        <dbReference type="EMBL" id="NYE57341.1"/>
    </source>
</evidence>
<dbReference type="EMBL" id="JACCBS010000002">
    <property type="protein sequence ID" value="NYE57341.1"/>
    <property type="molecule type" value="Genomic_DNA"/>
</dbReference>
<dbReference type="Proteomes" id="UP000604066">
    <property type="component" value="Unassembled WGS sequence"/>
</dbReference>
<name>A0ABX2RB28_9THEO</name>
<gene>
    <name evidence="1" type="ORF">HDG70_001056</name>
</gene>